<feature type="transmembrane region" description="Helical" evidence="1">
    <location>
        <begin position="128"/>
        <end position="152"/>
    </location>
</feature>
<dbReference type="PANTHER" id="PTHR36789:SF1">
    <property type="entry name" value="TRANSMEMBRANE PROTEIN"/>
    <property type="match status" value="1"/>
</dbReference>
<proteinExistence type="predicted"/>
<keyword evidence="1" id="KW-0812">Transmembrane</keyword>
<organism evidence="2 3">
    <name type="scientific">Populus tomentosa</name>
    <name type="common">Chinese white poplar</name>
    <dbReference type="NCBI Taxonomy" id="118781"/>
    <lineage>
        <taxon>Eukaryota</taxon>
        <taxon>Viridiplantae</taxon>
        <taxon>Streptophyta</taxon>
        <taxon>Embryophyta</taxon>
        <taxon>Tracheophyta</taxon>
        <taxon>Spermatophyta</taxon>
        <taxon>Magnoliopsida</taxon>
        <taxon>eudicotyledons</taxon>
        <taxon>Gunneridae</taxon>
        <taxon>Pentapetalae</taxon>
        <taxon>rosids</taxon>
        <taxon>fabids</taxon>
        <taxon>Malpighiales</taxon>
        <taxon>Salicaceae</taxon>
        <taxon>Saliceae</taxon>
        <taxon>Populus</taxon>
    </lineage>
</organism>
<dbReference type="AlphaFoldDB" id="A0A8X8CLH8"/>
<name>A0A8X8CLH8_POPTO</name>
<dbReference type="PANTHER" id="PTHR36789">
    <property type="entry name" value="TRANSMEMBRANE PROTEIN"/>
    <property type="match status" value="1"/>
</dbReference>
<dbReference type="OrthoDB" id="1922241at2759"/>
<keyword evidence="1" id="KW-1133">Transmembrane helix</keyword>
<keyword evidence="1" id="KW-0472">Membrane</keyword>
<gene>
    <name evidence="2" type="ORF">POTOM_038944</name>
</gene>
<accession>A0A8X8CLH8</accession>
<sequence length="153" mass="16985">MIKVMKMIWVGGFIGKMGDLVIHEGKTGLSLPKRVIVRILISHSWTSQTHHVKLLYEQVENVVGFLIWKWTGCGGGSDLKQDQPPPLFDIKWGDLLLNPDPDNILAVGLTGLLSWASVQVLWQLFVIALAILVAAVKYSFIAALLIFILITLL</sequence>
<evidence type="ECO:0000313" key="3">
    <source>
        <dbReference type="Proteomes" id="UP000886885"/>
    </source>
</evidence>
<evidence type="ECO:0000313" key="2">
    <source>
        <dbReference type="EMBL" id="KAG6758585.1"/>
    </source>
</evidence>
<dbReference type="EMBL" id="JAAWWB010000020">
    <property type="protein sequence ID" value="KAG6758585.1"/>
    <property type="molecule type" value="Genomic_DNA"/>
</dbReference>
<evidence type="ECO:0000256" key="1">
    <source>
        <dbReference type="SAM" id="Phobius"/>
    </source>
</evidence>
<reference evidence="2" key="1">
    <citation type="journal article" date="2020" name="bioRxiv">
        <title>Hybrid origin of Populus tomentosa Carr. identified through genome sequencing and phylogenomic analysis.</title>
        <authorList>
            <person name="An X."/>
            <person name="Gao K."/>
            <person name="Chen Z."/>
            <person name="Li J."/>
            <person name="Yang X."/>
            <person name="Yang X."/>
            <person name="Zhou J."/>
            <person name="Guo T."/>
            <person name="Zhao T."/>
            <person name="Huang S."/>
            <person name="Miao D."/>
            <person name="Khan W.U."/>
            <person name="Rao P."/>
            <person name="Ye M."/>
            <person name="Lei B."/>
            <person name="Liao W."/>
            <person name="Wang J."/>
            <person name="Ji L."/>
            <person name="Li Y."/>
            <person name="Guo B."/>
            <person name="Mustafa N.S."/>
            <person name="Li S."/>
            <person name="Yun Q."/>
            <person name="Keller S.R."/>
            <person name="Mao J."/>
            <person name="Zhang R."/>
            <person name="Strauss S.H."/>
        </authorList>
    </citation>
    <scope>NUCLEOTIDE SEQUENCE</scope>
    <source>
        <strain evidence="2">GM15</strain>
        <tissue evidence="2">Leaf</tissue>
    </source>
</reference>
<keyword evidence="3" id="KW-1185">Reference proteome</keyword>
<feature type="transmembrane region" description="Helical" evidence="1">
    <location>
        <begin position="104"/>
        <end position="122"/>
    </location>
</feature>
<comment type="caution">
    <text evidence="2">The sequence shown here is derived from an EMBL/GenBank/DDBJ whole genome shotgun (WGS) entry which is preliminary data.</text>
</comment>
<dbReference type="Proteomes" id="UP000886885">
    <property type="component" value="Chromosome 10D"/>
</dbReference>
<protein>
    <submittedName>
        <fullName evidence="2">Uncharacterized protein</fullName>
    </submittedName>
</protein>